<dbReference type="PANTHER" id="PTHR24559">
    <property type="entry name" value="TRANSPOSON TY3-I GAG-POL POLYPROTEIN"/>
    <property type="match status" value="1"/>
</dbReference>
<name>A0A6P4CDB2_ARADU</name>
<evidence type="ECO:0000313" key="2">
    <source>
        <dbReference type="RefSeq" id="XP_015949531.1"/>
    </source>
</evidence>
<evidence type="ECO:0000313" key="1">
    <source>
        <dbReference type="Proteomes" id="UP000515211"/>
    </source>
</evidence>
<dbReference type="Gene3D" id="3.30.70.270">
    <property type="match status" value="1"/>
</dbReference>
<gene>
    <name evidence="2" type="primary">LOC107474420</name>
</gene>
<dbReference type="Proteomes" id="UP000515211">
    <property type="component" value="Chromosome 2"/>
</dbReference>
<dbReference type="PANTHER" id="PTHR24559:SF444">
    <property type="entry name" value="REVERSE TRANSCRIPTASE DOMAIN-CONTAINING PROTEIN"/>
    <property type="match status" value="1"/>
</dbReference>
<dbReference type="KEGG" id="adu:107474420"/>
<dbReference type="RefSeq" id="XP_015949531.1">
    <property type="nucleotide sequence ID" value="XM_016094045.1"/>
</dbReference>
<keyword evidence="1" id="KW-1185">Reference proteome</keyword>
<organism evidence="1 2">
    <name type="scientific">Arachis duranensis</name>
    <name type="common">Wild peanut</name>
    <dbReference type="NCBI Taxonomy" id="130453"/>
    <lineage>
        <taxon>Eukaryota</taxon>
        <taxon>Viridiplantae</taxon>
        <taxon>Streptophyta</taxon>
        <taxon>Embryophyta</taxon>
        <taxon>Tracheophyta</taxon>
        <taxon>Spermatophyta</taxon>
        <taxon>Magnoliopsida</taxon>
        <taxon>eudicotyledons</taxon>
        <taxon>Gunneridae</taxon>
        <taxon>Pentapetalae</taxon>
        <taxon>rosids</taxon>
        <taxon>fabids</taxon>
        <taxon>Fabales</taxon>
        <taxon>Fabaceae</taxon>
        <taxon>Papilionoideae</taxon>
        <taxon>50 kb inversion clade</taxon>
        <taxon>dalbergioids sensu lato</taxon>
        <taxon>Dalbergieae</taxon>
        <taxon>Pterocarpus clade</taxon>
        <taxon>Arachis</taxon>
    </lineage>
</organism>
<dbReference type="InterPro" id="IPR043502">
    <property type="entry name" value="DNA/RNA_pol_sf"/>
</dbReference>
<dbReference type="GeneID" id="107474420"/>
<sequence length="159" mass="17965">MSLDHSAGGSIHMNNTIEEAHELIETVASNKHLYSSNETPMKGEVKTASIKLDPPEQRLEGPVMAKDYYLNSVIVNSSRYELFLDDIPDFSPTREIKFAMELIRVRDEDIPKTAFKTRYGHYAYTVMSFGLTNAPAVFMDNMNRILLADCITDLEGKTL</sequence>
<dbReference type="InterPro" id="IPR053134">
    <property type="entry name" value="RNA-dir_DNA_polymerase"/>
</dbReference>
<accession>A0A6P4CDB2</accession>
<protein>
    <submittedName>
        <fullName evidence="2">Uncharacterized protein LOC107474420</fullName>
    </submittedName>
</protein>
<reference evidence="2" key="2">
    <citation type="submission" date="2025-08" db="UniProtKB">
        <authorList>
            <consortium name="RefSeq"/>
        </authorList>
    </citation>
    <scope>IDENTIFICATION</scope>
    <source>
        <tissue evidence="2">Whole plant</tissue>
    </source>
</reference>
<dbReference type="AlphaFoldDB" id="A0A6P4CDB2"/>
<dbReference type="Gene3D" id="3.10.10.10">
    <property type="entry name" value="HIV Type 1 Reverse Transcriptase, subunit A, domain 1"/>
    <property type="match status" value="1"/>
</dbReference>
<reference evidence="1" key="1">
    <citation type="journal article" date="2016" name="Nat. Genet.">
        <title>The genome sequences of Arachis duranensis and Arachis ipaensis, the diploid ancestors of cultivated peanut.</title>
        <authorList>
            <person name="Bertioli D.J."/>
            <person name="Cannon S.B."/>
            <person name="Froenicke L."/>
            <person name="Huang G."/>
            <person name="Farmer A.D."/>
            <person name="Cannon E.K."/>
            <person name="Liu X."/>
            <person name="Gao D."/>
            <person name="Clevenger J."/>
            <person name="Dash S."/>
            <person name="Ren L."/>
            <person name="Moretzsohn M.C."/>
            <person name="Shirasawa K."/>
            <person name="Huang W."/>
            <person name="Vidigal B."/>
            <person name="Abernathy B."/>
            <person name="Chu Y."/>
            <person name="Niederhuth C.E."/>
            <person name="Umale P."/>
            <person name="Araujo A.C."/>
            <person name="Kozik A."/>
            <person name="Kim K.D."/>
            <person name="Burow M.D."/>
            <person name="Varshney R.K."/>
            <person name="Wang X."/>
            <person name="Zhang X."/>
            <person name="Barkley N."/>
            <person name="Guimaraes P.M."/>
            <person name="Isobe S."/>
            <person name="Guo B."/>
            <person name="Liao B."/>
            <person name="Stalker H.T."/>
            <person name="Schmitz R.J."/>
            <person name="Scheffler B.E."/>
            <person name="Leal-Bertioli S.C."/>
            <person name="Xun X."/>
            <person name="Jackson S.A."/>
            <person name="Michelmore R."/>
            <person name="Ozias-Akins P."/>
        </authorList>
    </citation>
    <scope>NUCLEOTIDE SEQUENCE [LARGE SCALE GENOMIC DNA]</scope>
    <source>
        <strain evidence="1">cv. V14167</strain>
    </source>
</reference>
<dbReference type="SUPFAM" id="SSF56672">
    <property type="entry name" value="DNA/RNA polymerases"/>
    <property type="match status" value="1"/>
</dbReference>
<dbReference type="InterPro" id="IPR043128">
    <property type="entry name" value="Rev_trsase/Diguanyl_cyclase"/>
</dbReference>
<proteinExistence type="predicted"/>